<organism evidence="2 3">
    <name type="scientific">Dreissena polymorpha</name>
    <name type="common">Zebra mussel</name>
    <name type="synonym">Mytilus polymorpha</name>
    <dbReference type="NCBI Taxonomy" id="45954"/>
    <lineage>
        <taxon>Eukaryota</taxon>
        <taxon>Metazoa</taxon>
        <taxon>Spiralia</taxon>
        <taxon>Lophotrochozoa</taxon>
        <taxon>Mollusca</taxon>
        <taxon>Bivalvia</taxon>
        <taxon>Autobranchia</taxon>
        <taxon>Heteroconchia</taxon>
        <taxon>Euheterodonta</taxon>
        <taxon>Imparidentia</taxon>
        <taxon>Neoheterodontei</taxon>
        <taxon>Myida</taxon>
        <taxon>Dreissenoidea</taxon>
        <taxon>Dreissenidae</taxon>
        <taxon>Dreissena</taxon>
    </lineage>
</organism>
<sequence length="101" mass="11488">MLKQNFGWAWSMWVERLRVGNGPWIIEIDRIVIREVQYELEVYRCRNEVNFKGSSANSVGEDNGGDCHGSSANSEGGDSGQYRRTDSEDQYNVPTLLKAWG</sequence>
<reference evidence="2" key="1">
    <citation type="journal article" date="2019" name="bioRxiv">
        <title>The Genome of the Zebra Mussel, Dreissena polymorpha: A Resource for Invasive Species Research.</title>
        <authorList>
            <person name="McCartney M.A."/>
            <person name="Auch B."/>
            <person name="Kono T."/>
            <person name="Mallez S."/>
            <person name="Zhang Y."/>
            <person name="Obille A."/>
            <person name="Becker A."/>
            <person name="Abrahante J.E."/>
            <person name="Garbe J."/>
            <person name="Badalamenti J.P."/>
            <person name="Herman A."/>
            <person name="Mangelson H."/>
            <person name="Liachko I."/>
            <person name="Sullivan S."/>
            <person name="Sone E.D."/>
            <person name="Koren S."/>
            <person name="Silverstein K.A.T."/>
            <person name="Beckman K.B."/>
            <person name="Gohl D.M."/>
        </authorList>
    </citation>
    <scope>NUCLEOTIDE SEQUENCE</scope>
    <source>
        <strain evidence="2">Duluth1</strain>
        <tissue evidence="2">Whole animal</tissue>
    </source>
</reference>
<reference evidence="2" key="2">
    <citation type="submission" date="2020-11" db="EMBL/GenBank/DDBJ databases">
        <authorList>
            <person name="McCartney M.A."/>
            <person name="Auch B."/>
            <person name="Kono T."/>
            <person name="Mallez S."/>
            <person name="Becker A."/>
            <person name="Gohl D.M."/>
            <person name="Silverstein K.A.T."/>
            <person name="Koren S."/>
            <person name="Bechman K.B."/>
            <person name="Herman A."/>
            <person name="Abrahante J.E."/>
            <person name="Garbe J."/>
        </authorList>
    </citation>
    <scope>NUCLEOTIDE SEQUENCE</scope>
    <source>
        <strain evidence="2">Duluth1</strain>
        <tissue evidence="2">Whole animal</tissue>
    </source>
</reference>
<name>A0A9D4G3Y0_DREPO</name>
<keyword evidence="3" id="KW-1185">Reference proteome</keyword>
<dbReference type="AlphaFoldDB" id="A0A9D4G3Y0"/>
<dbReference type="EMBL" id="JAIWYP010000006">
    <property type="protein sequence ID" value="KAH3808140.1"/>
    <property type="molecule type" value="Genomic_DNA"/>
</dbReference>
<comment type="caution">
    <text evidence="2">The sequence shown here is derived from an EMBL/GenBank/DDBJ whole genome shotgun (WGS) entry which is preliminary data.</text>
</comment>
<evidence type="ECO:0000256" key="1">
    <source>
        <dbReference type="SAM" id="MobiDB-lite"/>
    </source>
</evidence>
<accession>A0A9D4G3Y0</accession>
<protein>
    <submittedName>
        <fullName evidence="2">Uncharacterized protein</fullName>
    </submittedName>
</protein>
<feature type="region of interest" description="Disordered" evidence="1">
    <location>
        <begin position="54"/>
        <end position="101"/>
    </location>
</feature>
<proteinExistence type="predicted"/>
<gene>
    <name evidence="2" type="ORF">DPMN_136491</name>
</gene>
<evidence type="ECO:0000313" key="3">
    <source>
        <dbReference type="Proteomes" id="UP000828390"/>
    </source>
</evidence>
<dbReference type="Proteomes" id="UP000828390">
    <property type="component" value="Unassembled WGS sequence"/>
</dbReference>
<evidence type="ECO:0000313" key="2">
    <source>
        <dbReference type="EMBL" id="KAH3808140.1"/>
    </source>
</evidence>